<dbReference type="SMART" id="SM00490">
    <property type="entry name" value="HELICc"/>
    <property type="match status" value="1"/>
</dbReference>
<dbReference type="OrthoDB" id="9774462at2"/>
<dbReference type="InterPro" id="IPR011545">
    <property type="entry name" value="DEAD/DEAH_box_helicase_dom"/>
</dbReference>
<dbReference type="PANTHER" id="PTHR47962">
    <property type="entry name" value="ATP-DEPENDENT HELICASE LHR-RELATED-RELATED"/>
    <property type="match status" value="1"/>
</dbReference>
<dbReference type="GO" id="GO:0016887">
    <property type="term" value="F:ATP hydrolysis activity"/>
    <property type="evidence" value="ECO:0007669"/>
    <property type="project" value="TreeGrafter"/>
</dbReference>
<dbReference type="SUPFAM" id="SSF52540">
    <property type="entry name" value="P-loop containing nucleoside triphosphate hydrolases"/>
    <property type="match status" value="1"/>
</dbReference>
<dbReference type="InterPro" id="IPR017170">
    <property type="entry name" value="Lhr-like"/>
</dbReference>
<evidence type="ECO:0000313" key="6">
    <source>
        <dbReference type="EMBL" id="SHJ22609.1"/>
    </source>
</evidence>
<evidence type="ECO:0000256" key="3">
    <source>
        <dbReference type="ARBA" id="ARBA00093467"/>
    </source>
</evidence>
<dbReference type="GO" id="GO:0005524">
    <property type="term" value="F:ATP binding"/>
    <property type="evidence" value="ECO:0007669"/>
    <property type="project" value="UniProtKB-KW"/>
</dbReference>
<proteinExistence type="inferred from homology"/>
<dbReference type="PANTHER" id="PTHR47962:SF5">
    <property type="entry name" value="ATP-DEPENDENT HELICASE LHR-RELATED"/>
    <property type="match status" value="1"/>
</dbReference>
<dbReference type="Proteomes" id="UP000184442">
    <property type="component" value="Unassembled WGS sequence"/>
</dbReference>
<dbReference type="PIRSF" id="PIRSF037307">
    <property type="entry name" value="Lhr-like_helic_prd"/>
    <property type="match status" value="1"/>
</dbReference>
<comment type="similarity">
    <text evidence="3">Belongs to the Lhr helicase family. Lhr-Core subfamily.</text>
</comment>
<dbReference type="InterPro" id="IPR045628">
    <property type="entry name" value="Lhr_WH_dom"/>
</dbReference>
<dbReference type="EMBL" id="FQZS01000021">
    <property type="protein sequence ID" value="SHJ22609.1"/>
    <property type="molecule type" value="Genomic_DNA"/>
</dbReference>
<dbReference type="Pfam" id="PF19306">
    <property type="entry name" value="WHD_Lhr"/>
    <property type="match status" value="1"/>
</dbReference>
<feature type="domain" description="Helicase ATP-binding" evidence="4">
    <location>
        <begin position="32"/>
        <end position="211"/>
    </location>
</feature>
<dbReference type="InterPro" id="IPR001650">
    <property type="entry name" value="Helicase_C-like"/>
</dbReference>
<evidence type="ECO:0000259" key="4">
    <source>
        <dbReference type="PROSITE" id="PS51192"/>
    </source>
</evidence>
<sequence length="715" mass="83045">MSNFNLLCEPIKNGIVTKLGWRNLTPVQELSFPEIISGKNAIILAPTAGGKTEAAFLPVLNVVYTENLEPISIIYVSPIKALLNNQEERLKKLSSFVYSGVFKWHGDVESSEKKKFYKNPSQILMITPESLEVILMSQKIDKKKLFENIRFIVIDEIHAFADSERGIHLMAVVERIQSFSKFDIQRIGLSATVGNPHEILKWMQGSSSREGIVISPPREKKPKKIEIKYVDETKDDFQKEIAKRIFGKKALFFSNSRTAAEELKLLIERSGIDCHVHHSSINKYFREIAEEKFKLGNNTAIIATSTLELGIDIGDLDIVLQLDSPNSVSSFLQRLGRTGRRENSIAHFVFFPTNKEKLVLSIAILNLAIRGWVEDVFLVKKAYDILFQQILAITLSTLGTDLESIYKLFKNVYSFSEITQEDFMSLVKYMLENKYLMFERGKIYIDAETEKKFGGRNFITLYSSFDTNKEFTVKYKNRPIGSLERWFVNALGDNFQFVLAGRCWQTDKIDYDRYIIHVTEAEYARPPKWMSEGGFVSFELAQEYLNVLTSNEAFNFLNKTELDLLNEIRYEARSFGLEKDKIIIEENKDDYIFYTYAGNRVNYTLATALSLINSFYDIVGVNWKGFKLRCRDKEFKINLDIISEEINKIRTNPDYFDKEKIKELIERVPDIATSKFQRYLPQELRRKQLFDYIYDIEKTKEFVKENQIKMLKIYY</sequence>
<reference evidence="6 7" key="1">
    <citation type="submission" date="2016-11" db="EMBL/GenBank/DDBJ databases">
        <authorList>
            <person name="Jaros S."/>
            <person name="Januszkiewicz K."/>
            <person name="Wedrychowicz H."/>
        </authorList>
    </citation>
    <scope>NUCLEOTIDE SEQUENCE [LARGE SCALE GENOMIC DNA]</scope>
    <source>
        <strain evidence="6 7">DSM 19022</strain>
    </source>
</reference>
<dbReference type="Pfam" id="PF00271">
    <property type="entry name" value="Helicase_C"/>
    <property type="match status" value="1"/>
</dbReference>
<dbReference type="GO" id="GO:0004386">
    <property type="term" value="F:helicase activity"/>
    <property type="evidence" value="ECO:0007669"/>
    <property type="project" value="UniProtKB-KW"/>
</dbReference>
<feature type="domain" description="Helicase C-terminal" evidence="5">
    <location>
        <begin position="229"/>
        <end position="413"/>
    </location>
</feature>
<accession>A0A1M6HKB8</accession>
<keyword evidence="6" id="KW-0378">Hydrolase</keyword>
<dbReference type="STRING" id="1122184.SAMN02745176_02834"/>
<dbReference type="InterPro" id="IPR027417">
    <property type="entry name" value="P-loop_NTPase"/>
</dbReference>
<keyword evidence="2" id="KW-0067">ATP-binding</keyword>
<evidence type="ECO:0000256" key="1">
    <source>
        <dbReference type="ARBA" id="ARBA00022741"/>
    </source>
</evidence>
<dbReference type="Pfam" id="PF00270">
    <property type="entry name" value="DEAD"/>
    <property type="match status" value="1"/>
</dbReference>
<dbReference type="InterPro" id="IPR052511">
    <property type="entry name" value="ATP-dep_Helicase"/>
</dbReference>
<dbReference type="PROSITE" id="PS51194">
    <property type="entry name" value="HELICASE_CTER"/>
    <property type="match status" value="1"/>
</dbReference>
<dbReference type="RefSeq" id="WP_073026822.1">
    <property type="nucleotide sequence ID" value="NZ_FQZS01000021.1"/>
</dbReference>
<evidence type="ECO:0000313" key="7">
    <source>
        <dbReference type="Proteomes" id="UP000184442"/>
    </source>
</evidence>
<dbReference type="PROSITE" id="PS51192">
    <property type="entry name" value="HELICASE_ATP_BIND_1"/>
    <property type="match status" value="1"/>
</dbReference>
<dbReference type="SMART" id="SM00487">
    <property type="entry name" value="DEXDc"/>
    <property type="match status" value="1"/>
</dbReference>
<name>A0A1M6HKB8_9FIRM</name>
<keyword evidence="6" id="KW-0347">Helicase</keyword>
<keyword evidence="7" id="KW-1185">Reference proteome</keyword>
<dbReference type="Gene3D" id="3.40.50.300">
    <property type="entry name" value="P-loop containing nucleotide triphosphate hydrolases"/>
    <property type="match status" value="2"/>
</dbReference>
<dbReference type="InterPro" id="IPR014001">
    <property type="entry name" value="Helicase_ATP-bd"/>
</dbReference>
<evidence type="ECO:0000259" key="5">
    <source>
        <dbReference type="PROSITE" id="PS51194"/>
    </source>
</evidence>
<evidence type="ECO:0000256" key="2">
    <source>
        <dbReference type="ARBA" id="ARBA00022840"/>
    </source>
</evidence>
<keyword evidence="1" id="KW-0547">Nucleotide-binding</keyword>
<dbReference type="GO" id="GO:0003677">
    <property type="term" value="F:DNA binding"/>
    <property type="evidence" value="ECO:0007669"/>
    <property type="project" value="TreeGrafter"/>
</dbReference>
<protein>
    <submittedName>
        <fullName evidence="6">ATP-dependent helicase Lhr and Lhr-like helicase</fullName>
    </submittedName>
</protein>
<organism evidence="6 7">
    <name type="scientific">Lutispora thermophila DSM 19022</name>
    <dbReference type="NCBI Taxonomy" id="1122184"/>
    <lineage>
        <taxon>Bacteria</taxon>
        <taxon>Bacillati</taxon>
        <taxon>Bacillota</taxon>
        <taxon>Clostridia</taxon>
        <taxon>Lutisporales</taxon>
        <taxon>Lutisporaceae</taxon>
        <taxon>Lutispora</taxon>
    </lineage>
</organism>
<gene>
    <name evidence="6" type="ORF">SAMN02745176_02834</name>
</gene>
<dbReference type="AlphaFoldDB" id="A0A1M6HKB8"/>